<evidence type="ECO:0000313" key="3">
    <source>
        <dbReference type="Proteomes" id="UP001257948"/>
    </source>
</evidence>
<keyword evidence="1" id="KW-0812">Transmembrane</keyword>
<gene>
    <name evidence="2" type="ORF">RQC66_28910</name>
</gene>
<dbReference type="EMBL" id="JAVTLL010000021">
    <property type="protein sequence ID" value="MDT7844744.1"/>
    <property type="molecule type" value="Genomic_DNA"/>
</dbReference>
<name>A0ABU3M1A3_9ACTN</name>
<keyword evidence="3" id="KW-1185">Reference proteome</keyword>
<protein>
    <recommendedName>
        <fullName evidence="4">DUF732 domain-containing protein</fullName>
    </recommendedName>
</protein>
<reference evidence="3" key="1">
    <citation type="submission" date="2023-07" db="EMBL/GenBank/DDBJ databases">
        <title>Draft genome sequence of the endophytic actinobacterium Streptomyces justiciae WPN32, a potential antibiotic producer.</title>
        <authorList>
            <person name="Yasawong M."/>
            <person name="Pana W."/>
            <person name="Ganta P."/>
            <person name="Santapan N."/>
            <person name="Songngamsuk T."/>
            <person name="Phatcharaharikarn M."/>
            <person name="Kerdtoob S."/>
            <person name="Nantapong N."/>
        </authorList>
    </citation>
    <scope>NUCLEOTIDE SEQUENCE [LARGE SCALE GENOMIC DNA]</scope>
    <source>
        <strain evidence="3">WPN32</strain>
    </source>
</reference>
<sequence>MSPTRFASEHKWIYLGAILVLVVLAIIGIVQYESVKSTNEAAEKANKLADAAEDAGYPRPDTEVIERALGTDGGIVCEDPATALRSALWKINVSNGAAFVGQRPVIGDTKALRAEAKILEIYCPEKLDRFKDRLDDLKTDDTVRRDA</sequence>
<organism evidence="2 3">
    <name type="scientific">Streptomyces justiciae</name>
    <dbReference type="NCBI Taxonomy" id="2780140"/>
    <lineage>
        <taxon>Bacteria</taxon>
        <taxon>Bacillati</taxon>
        <taxon>Actinomycetota</taxon>
        <taxon>Actinomycetes</taxon>
        <taxon>Kitasatosporales</taxon>
        <taxon>Streptomycetaceae</taxon>
        <taxon>Streptomyces</taxon>
    </lineage>
</organism>
<dbReference type="Proteomes" id="UP001257948">
    <property type="component" value="Unassembled WGS sequence"/>
</dbReference>
<feature type="transmembrane region" description="Helical" evidence="1">
    <location>
        <begin position="12"/>
        <end position="32"/>
    </location>
</feature>
<accession>A0ABU3M1A3</accession>
<evidence type="ECO:0008006" key="4">
    <source>
        <dbReference type="Google" id="ProtNLM"/>
    </source>
</evidence>
<keyword evidence="1" id="KW-1133">Transmembrane helix</keyword>
<evidence type="ECO:0000256" key="1">
    <source>
        <dbReference type="SAM" id="Phobius"/>
    </source>
</evidence>
<keyword evidence="1" id="KW-0472">Membrane</keyword>
<evidence type="ECO:0000313" key="2">
    <source>
        <dbReference type="EMBL" id="MDT7844744.1"/>
    </source>
</evidence>
<proteinExistence type="predicted"/>
<dbReference type="RefSeq" id="WP_256785596.1">
    <property type="nucleotide sequence ID" value="NZ_JAMXPJ020000030.1"/>
</dbReference>
<comment type="caution">
    <text evidence="2">The sequence shown here is derived from an EMBL/GenBank/DDBJ whole genome shotgun (WGS) entry which is preliminary data.</text>
</comment>